<evidence type="ECO:0000313" key="1">
    <source>
        <dbReference type="EMBL" id="CAK9180293.1"/>
    </source>
</evidence>
<comment type="caution">
    <text evidence="1">The sequence shown here is derived from an EMBL/GenBank/DDBJ whole genome shotgun (WGS) entry which is preliminary data.</text>
</comment>
<name>A0ABC8UH32_9AQUA</name>
<dbReference type="EMBL" id="CAUOFW020007716">
    <property type="protein sequence ID" value="CAK9180293.1"/>
    <property type="molecule type" value="Genomic_DNA"/>
</dbReference>
<evidence type="ECO:0000313" key="2">
    <source>
        <dbReference type="Proteomes" id="UP001642360"/>
    </source>
</evidence>
<sequence length="161" mass="17698">MAFALVLDLEQDLRHPSWKPGPKPNPIIMSPNKNTIAGLNVERQEGDNQIGLEGLNNINKHSKDIKNTGETIPIGEEPSSSKEVLEVIRAKVVVNKGKGKWNRKSIGSILVANCGIFEVEVGDKRRGKTIEYQTDLEDKSAHRKKVYALGSSLLNSSILMG</sequence>
<dbReference type="AlphaFoldDB" id="A0ABC8UH32"/>
<proteinExistence type="predicted"/>
<protein>
    <submittedName>
        <fullName evidence="1">Uncharacterized protein</fullName>
    </submittedName>
</protein>
<keyword evidence="2" id="KW-1185">Reference proteome</keyword>
<dbReference type="Proteomes" id="UP001642360">
    <property type="component" value="Unassembled WGS sequence"/>
</dbReference>
<gene>
    <name evidence="1" type="ORF">ILEXP_LOCUS50281</name>
</gene>
<reference evidence="1 2" key="1">
    <citation type="submission" date="2024-02" db="EMBL/GenBank/DDBJ databases">
        <authorList>
            <person name="Vignale AGUSTIN F."/>
            <person name="Sosa J E."/>
            <person name="Modenutti C."/>
        </authorList>
    </citation>
    <scope>NUCLEOTIDE SEQUENCE [LARGE SCALE GENOMIC DNA]</scope>
</reference>
<organism evidence="1 2">
    <name type="scientific">Ilex paraguariensis</name>
    <name type="common">yerba mate</name>
    <dbReference type="NCBI Taxonomy" id="185542"/>
    <lineage>
        <taxon>Eukaryota</taxon>
        <taxon>Viridiplantae</taxon>
        <taxon>Streptophyta</taxon>
        <taxon>Embryophyta</taxon>
        <taxon>Tracheophyta</taxon>
        <taxon>Spermatophyta</taxon>
        <taxon>Magnoliopsida</taxon>
        <taxon>eudicotyledons</taxon>
        <taxon>Gunneridae</taxon>
        <taxon>Pentapetalae</taxon>
        <taxon>asterids</taxon>
        <taxon>campanulids</taxon>
        <taxon>Aquifoliales</taxon>
        <taxon>Aquifoliaceae</taxon>
        <taxon>Ilex</taxon>
    </lineage>
</organism>
<accession>A0ABC8UH32</accession>